<dbReference type="STRING" id="53326.A0A016U039"/>
<name>A0A016U039_9BILA</name>
<dbReference type="PANTHER" id="PTHR10185">
    <property type="entry name" value="PHOSPHOLIPASE D - RELATED"/>
    <property type="match status" value="1"/>
</dbReference>
<keyword evidence="2" id="KW-1185">Reference proteome</keyword>
<gene>
    <name evidence="1" type="primary">Acey_s0066.g3736</name>
    <name evidence="1" type="ORF">Y032_0066g3736</name>
</gene>
<dbReference type="Gene3D" id="3.30.870.10">
    <property type="entry name" value="Endonuclease Chain A"/>
    <property type="match status" value="1"/>
</dbReference>
<dbReference type="InterPro" id="IPR050874">
    <property type="entry name" value="Diverse_PLD-related"/>
</dbReference>
<dbReference type="EMBL" id="JARK01001402">
    <property type="protein sequence ID" value="EYC08386.1"/>
    <property type="molecule type" value="Genomic_DNA"/>
</dbReference>
<dbReference type="SUPFAM" id="SSF56024">
    <property type="entry name" value="Phospholipase D/nuclease"/>
    <property type="match status" value="1"/>
</dbReference>
<proteinExistence type="predicted"/>
<organism evidence="1 2">
    <name type="scientific">Ancylostoma ceylanicum</name>
    <dbReference type="NCBI Taxonomy" id="53326"/>
    <lineage>
        <taxon>Eukaryota</taxon>
        <taxon>Metazoa</taxon>
        <taxon>Ecdysozoa</taxon>
        <taxon>Nematoda</taxon>
        <taxon>Chromadorea</taxon>
        <taxon>Rhabditida</taxon>
        <taxon>Rhabditina</taxon>
        <taxon>Rhabditomorpha</taxon>
        <taxon>Strongyloidea</taxon>
        <taxon>Ancylostomatidae</taxon>
        <taxon>Ancylostomatinae</taxon>
        <taxon>Ancylostoma</taxon>
    </lineage>
</organism>
<dbReference type="AlphaFoldDB" id="A0A016U039"/>
<evidence type="ECO:0000313" key="1">
    <source>
        <dbReference type="EMBL" id="EYC08386.1"/>
    </source>
</evidence>
<accession>A0A016U039</accession>
<dbReference type="PANTHER" id="PTHR10185:SF17">
    <property type="entry name" value="GM01519P-RELATED"/>
    <property type="match status" value="1"/>
</dbReference>
<evidence type="ECO:0000313" key="2">
    <source>
        <dbReference type="Proteomes" id="UP000024635"/>
    </source>
</evidence>
<dbReference type="OrthoDB" id="1923775at2759"/>
<sequence length="189" mass="21041">MTVRCENVLSKEILKTGDQLTKLNDTGRLESSNNYAKVRCSTTAVVLSSLLILSYIILNHDSCHFRTSLPTTCRQSCRVQFVESIPTGLNFSGGPVHRATHEAWLDLFNSANESIHIAALYWNLNSSEYPTAEYGRRVYEQLANAGRRGINIRIAQDASKGISDNEDSRRLAEQGLAELRCVRSTSTVC</sequence>
<reference evidence="2" key="1">
    <citation type="journal article" date="2015" name="Nat. Genet.">
        <title>The genome and transcriptome of the zoonotic hookworm Ancylostoma ceylanicum identify infection-specific gene families.</title>
        <authorList>
            <person name="Schwarz E.M."/>
            <person name="Hu Y."/>
            <person name="Antoshechkin I."/>
            <person name="Miller M.M."/>
            <person name="Sternberg P.W."/>
            <person name="Aroian R.V."/>
        </authorList>
    </citation>
    <scope>NUCLEOTIDE SEQUENCE</scope>
    <source>
        <strain evidence="2">HY135</strain>
    </source>
</reference>
<comment type="caution">
    <text evidence="1">The sequence shown here is derived from an EMBL/GenBank/DDBJ whole genome shotgun (WGS) entry which is preliminary data.</text>
</comment>
<protein>
    <submittedName>
        <fullName evidence="1">Uncharacterized protein</fullName>
    </submittedName>
</protein>
<dbReference type="Proteomes" id="UP000024635">
    <property type="component" value="Unassembled WGS sequence"/>
</dbReference>